<keyword evidence="1" id="KW-0479">Metal-binding</keyword>
<evidence type="ECO:0000313" key="4">
    <source>
        <dbReference type="EMBL" id="KAF5445774.1"/>
    </source>
</evidence>
<comment type="caution">
    <text evidence="4">The sequence shown here is derived from an EMBL/GenBank/DDBJ whole genome shotgun (WGS) entry which is preliminary data.</text>
</comment>
<dbReference type="GO" id="GO:0008270">
    <property type="term" value="F:zinc ion binding"/>
    <property type="evidence" value="ECO:0007669"/>
    <property type="project" value="UniProtKB-KW"/>
</dbReference>
<dbReference type="Gramene" id="Jr15_13350_p1">
    <property type="protein sequence ID" value="cds.Jr15_13350_p1"/>
    <property type="gene ID" value="Jr15_13350"/>
</dbReference>
<dbReference type="SUPFAM" id="SSF57756">
    <property type="entry name" value="Retrovirus zinc finger-like domains"/>
    <property type="match status" value="1"/>
</dbReference>
<dbReference type="GO" id="GO:0003676">
    <property type="term" value="F:nucleic acid binding"/>
    <property type="evidence" value="ECO:0007669"/>
    <property type="project" value="InterPro"/>
</dbReference>
<proteinExistence type="predicted"/>
<dbReference type="InterPro" id="IPR001878">
    <property type="entry name" value="Znf_CCHC"/>
</dbReference>
<evidence type="ECO:0000256" key="1">
    <source>
        <dbReference type="PROSITE-ProRule" id="PRU00047"/>
    </source>
</evidence>
<dbReference type="InterPro" id="IPR036875">
    <property type="entry name" value="Znf_CCHC_sf"/>
</dbReference>
<dbReference type="Pfam" id="PF14223">
    <property type="entry name" value="Retrotran_gag_2"/>
    <property type="match status" value="1"/>
</dbReference>
<evidence type="ECO:0000259" key="3">
    <source>
        <dbReference type="PROSITE" id="PS50158"/>
    </source>
</evidence>
<feature type="domain" description="CCHC-type" evidence="3">
    <location>
        <begin position="257"/>
        <end position="273"/>
    </location>
</feature>
<gene>
    <name evidence="4" type="ORF">F2P56_034799</name>
</gene>
<dbReference type="AlphaFoldDB" id="A0A833TSE9"/>
<dbReference type="PANTHER" id="PTHR47481">
    <property type="match status" value="1"/>
</dbReference>
<feature type="compositionally biased region" description="Low complexity" evidence="2">
    <location>
        <begin position="230"/>
        <end position="239"/>
    </location>
</feature>
<dbReference type="EMBL" id="LIHL02000015">
    <property type="protein sequence ID" value="KAF5445774.1"/>
    <property type="molecule type" value="Genomic_DNA"/>
</dbReference>
<keyword evidence="1" id="KW-0862">Zinc</keyword>
<accession>A0A833TSE9</accession>
<dbReference type="Proteomes" id="UP000619265">
    <property type="component" value="Unassembled WGS sequence"/>
</dbReference>
<protein>
    <recommendedName>
        <fullName evidence="3">CCHC-type domain-containing protein</fullName>
    </recommendedName>
</protein>
<reference evidence="4" key="1">
    <citation type="submission" date="2015-10" db="EMBL/GenBank/DDBJ databases">
        <authorList>
            <person name="Martinez-Garcia P.J."/>
            <person name="Crepeau M.W."/>
            <person name="Puiu D."/>
            <person name="Gonzalez-Ibeas D."/>
            <person name="Whalen J."/>
            <person name="Stevens K."/>
            <person name="Paul R."/>
            <person name="Butterfield T."/>
            <person name="Britton M."/>
            <person name="Reagan R."/>
            <person name="Chakraborty S."/>
            <person name="Walawage S.L."/>
            <person name="Vasquez-Gross H.A."/>
            <person name="Cardeno C."/>
            <person name="Famula R."/>
            <person name="Pratt K."/>
            <person name="Kuruganti S."/>
            <person name="Aradhya M.K."/>
            <person name="Leslie C.A."/>
            <person name="Dandekar A.M."/>
            <person name="Salzberg S.L."/>
            <person name="Wegrzyn J.L."/>
            <person name="Langley C.H."/>
            <person name="Neale D.B."/>
        </authorList>
    </citation>
    <scope>NUCLEOTIDE SEQUENCE</scope>
    <source>
        <tissue evidence="4">Leaves</tissue>
    </source>
</reference>
<feature type="region of interest" description="Disordered" evidence="2">
    <location>
        <begin position="222"/>
        <end position="248"/>
    </location>
</feature>
<evidence type="ECO:0000256" key="2">
    <source>
        <dbReference type="SAM" id="MobiDB-lite"/>
    </source>
</evidence>
<evidence type="ECO:0000313" key="5">
    <source>
        <dbReference type="Proteomes" id="UP000619265"/>
    </source>
</evidence>
<sequence>MANPSSENTPIAINASQQITARLTPTNFPSCHAQFESFLLSYNLYGYVTGTHMCPPQPTTTDVAASAAYQLWFRQDKLILSAILTSVSPAVIPLIATLKTSHQAWTKLTKIYASRSRTRVMQLKEDLTLSQCGTRTILEYLHSVKTIADEHALIDAPLSQDDITLYVLHGLGSECLNIVAPIRARESSISFEKLHDLLIGREAYLRRLDSTAQSLVLVANTAQRRDSRASKPQNSQSSKNDSKSKTQQFKQYKYPPKCQFCDQQGHIAKHCPKLQHPEPHVNCITVVSSPDKHWLLDSTASHNITS</sequence>
<dbReference type="PROSITE" id="PS50158">
    <property type="entry name" value="ZF_CCHC"/>
    <property type="match status" value="1"/>
</dbReference>
<dbReference type="PANTHER" id="PTHR47481:SF9">
    <property type="entry name" value="RETROTRANSPOSON GAG DOMAIN-CONTAINING PROTEIN"/>
    <property type="match status" value="1"/>
</dbReference>
<keyword evidence="1" id="KW-0863">Zinc-finger</keyword>
<reference evidence="4" key="2">
    <citation type="submission" date="2020-03" db="EMBL/GenBank/DDBJ databases">
        <title>Walnut 2.0.</title>
        <authorList>
            <person name="Marrano A."/>
            <person name="Britton M."/>
            <person name="Zimin A.V."/>
            <person name="Zaini P.A."/>
            <person name="Workman R."/>
            <person name="Puiu D."/>
            <person name="Bianco L."/>
            <person name="Allen B.J."/>
            <person name="Troggio M."/>
            <person name="Leslie C.A."/>
            <person name="Timp W."/>
            <person name="Dendekar A."/>
            <person name="Salzberg S.L."/>
            <person name="Neale D.B."/>
        </authorList>
    </citation>
    <scope>NUCLEOTIDE SEQUENCE</scope>
    <source>
        <tissue evidence="4">Leaves</tissue>
    </source>
</reference>
<name>A0A833TSE9_JUGRE</name>
<organism evidence="4 5">
    <name type="scientific">Juglans regia</name>
    <name type="common">English walnut</name>
    <dbReference type="NCBI Taxonomy" id="51240"/>
    <lineage>
        <taxon>Eukaryota</taxon>
        <taxon>Viridiplantae</taxon>
        <taxon>Streptophyta</taxon>
        <taxon>Embryophyta</taxon>
        <taxon>Tracheophyta</taxon>
        <taxon>Spermatophyta</taxon>
        <taxon>Magnoliopsida</taxon>
        <taxon>eudicotyledons</taxon>
        <taxon>Gunneridae</taxon>
        <taxon>Pentapetalae</taxon>
        <taxon>rosids</taxon>
        <taxon>fabids</taxon>
        <taxon>Fagales</taxon>
        <taxon>Juglandaceae</taxon>
        <taxon>Juglans</taxon>
    </lineage>
</organism>